<dbReference type="Pfam" id="PF00271">
    <property type="entry name" value="Helicase_C"/>
    <property type="match status" value="1"/>
</dbReference>
<evidence type="ECO:0000313" key="13">
    <source>
        <dbReference type="EMBL" id="KAF1015074.1"/>
    </source>
</evidence>
<dbReference type="InterPro" id="IPR023554">
    <property type="entry name" value="RNA_helicase_ATP-dep_RhlB"/>
</dbReference>
<evidence type="ECO:0000256" key="3">
    <source>
        <dbReference type="ARBA" id="ARBA00022801"/>
    </source>
</evidence>
<gene>
    <name evidence="7 13" type="primary">rhlB</name>
    <name evidence="13" type="ORF">GAK31_02562</name>
</gene>
<evidence type="ECO:0000259" key="11">
    <source>
        <dbReference type="PROSITE" id="PS51194"/>
    </source>
</evidence>
<dbReference type="SMART" id="SM00487">
    <property type="entry name" value="DEXDc"/>
    <property type="match status" value="1"/>
</dbReference>
<keyword evidence="3 7" id="KW-0378">Hydrolase</keyword>
<proteinExistence type="inferred from homology"/>
<dbReference type="Pfam" id="PF00270">
    <property type="entry name" value="DEAD"/>
    <property type="match status" value="1"/>
</dbReference>
<dbReference type="InterPro" id="IPR000629">
    <property type="entry name" value="RNA-helicase_DEAD-box_CS"/>
</dbReference>
<dbReference type="GO" id="GO:0006401">
    <property type="term" value="P:RNA catabolic process"/>
    <property type="evidence" value="ECO:0007669"/>
    <property type="project" value="UniProtKB-UniRule"/>
</dbReference>
<organism evidence="13 14">
    <name type="scientific">Stenotrophomonas maltophilia</name>
    <name type="common">Pseudomonas maltophilia</name>
    <name type="synonym">Xanthomonas maltophilia</name>
    <dbReference type="NCBI Taxonomy" id="40324"/>
    <lineage>
        <taxon>Bacteria</taxon>
        <taxon>Pseudomonadati</taxon>
        <taxon>Pseudomonadota</taxon>
        <taxon>Gammaproteobacteria</taxon>
        <taxon>Lysobacterales</taxon>
        <taxon>Lysobacteraceae</taxon>
        <taxon>Stenotrophomonas</taxon>
        <taxon>Stenotrophomonas maltophilia group</taxon>
    </lineage>
</organism>
<dbReference type="GO" id="GO:0016817">
    <property type="term" value="F:hydrolase activity, acting on acid anhydrides"/>
    <property type="evidence" value="ECO:0007669"/>
    <property type="project" value="InterPro"/>
</dbReference>
<dbReference type="SMART" id="SM00490">
    <property type="entry name" value="HELICc"/>
    <property type="match status" value="1"/>
</dbReference>
<feature type="compositionally biased region" description="Low complexity" evidence="9">
    <location>
        <begin position="472"/>
        <end position="490"/>
    </location>
</feature>
<evidence type="ECO:0000313" key="14">
    <source>
        <dbReference type="Proteomes" id="UP000487117"/>
    </source>
</evidence>
<comment type="function">
    <text evidence="7">DEAD-box RNA helicase involved in RNA degradation. Has RNA-dependent ATPase activity and unwinds double-stranded RNA.</text>
</comment>
<dbReference type="PANTHER" id="PTHR47959:SF10">
    <property type="entry name" value="ATP-DEPENDENT RNA HELICASE RHLB"/>
    <property type="match status" value="1"/>
</dbReference>
<comment type="caution">
    <text evidence="13">The sequence shown here is derived from an EMBL/GenBank/DDBJ whole genome shotgun (WGS) entry which is preliminary data.</text>
</comment>
<protein>
    <recommendedName>
        <fullName evidence="7">ATP-dependent RNA helicase RhlB</fullName>
        <ecNumber evidence="7">3.6.4.13</ecNumber>
    </recommendedName>
</protein>
<keyword evidence="1 7" id="KW-0963">Cytoplasm</keyword>
<dbReference type="Proteomes" id="UP000487117">
    <property type="component" value="Unassembled WGS sequence"/>
</dbReference>
<dbReference type="PROSITE" id="PS51194">
    <property type="entry name" value="HELICASE_CTER"/>
    <property type="match status" value="1"/>
</dbReference>
<feature type="compositionally biased region" description="Basic and acidic residues" evidence="9">
    <location>
        <begin position="418"/>
        <end position="432"/>
    </location>
</feature>
<keyword evidence="5 7" id="KW-0067">ATP-binding</keyword>
<feature type="domain" description="Helicase ATP-binding" evidence="10">
    <location>
        <begin position="40"/>
        <end position="220"/>
    </location>
</feature>
<dbReference type="CDD" id="cd00268">
    <property type="entry name" value="DEADc"/>
    <property type="match status" value="1"/>
</dbReference>
<dbReference type="InterPro" id="IPR014001">
    <property type="entry name" value="Helicase_ATP-bd"/>
</dbReference>
<evidence type="ECO:0000256" key="4">
    <source>
        <dbReference type="ARBA" id="ARBA00022806"/>
    </source>
</evidence>
<evidence type="ECO:0000256" key="7">
    <source>
        <dbReference type="HAMAP-Rule" id="MF_00661"/>
    </source>
</evidence>
<dbReference type="EC" id="3.6.4.13" evidence="7"/>
<feature type="domain" description="Helicase C-terminal" evidence="11">
    <location>
        <begin position="231"/>
        <end position="391"/>
    </location>
</feature>
<keyword evidence="4 7" id="KW-0347">Helicase</keyword>
<dbReference type="AlphaFoldDB" id="A0A7V8FGI9"/>
<dbReference type="GO" id="GO:0005829">
    <property type="term" value="C:cytosol"/>
    <property type="evidence" value="ECO:0007669"/>
    <property type="project" value="TreeGrafter"/>
</dbReference>
<evidence type="ECO:0000256" key="1">
    <source>
        <dbReference type="ARBA" id="ARBA00022490"/>
    </source>
</evidence>
<dbReference type="CDD" id="cd18787">
    <property type="entry name" value="SF2_C_DEAD"/>
    <property type="match status" value="1"/>
</dbReference>
<feature type="domain" description="DEAD-box RNA helicase Q" evidence="12">
    <location>
        <begin position="9"/>
        <end position="37"/>
    </location>
</feature>
<keyword evidence="2 7" id="KW-0547">Nucleotide-binding</keyword>
<dbReference type="Pfam" id="PF12300">
    <property type="entry name" value="RhlB"/>
    <property type="match status" value="1"/>
</dbReference>
<feature type="region of interest" description="Disordered" evidence="9">
    <location>
        <begin position="383"/>
        <end position="561"/>
    </location>
</feature>
<dbReference type="PROSITE" id="PS51192">
    <property type="entry name" value="HELICASE_ATP_BIND_1"/>
    <property type="match status" value="1"/>
</dbReference>
<feature type="compositionally biased region" description="Gly residues" evidence="9">
    <location>
        <begin position="434"/>
        <end position="446"/>
    </location>
</feature>
<comment type="catalytic activity">
    <reaction evidence="7">
        <text>ATP + H2O = ADP + phosphate + H(+)</text>
        <dbReference type="Rhea" id="RHEA:13065"/>
        <dbReference type="ChEBI" id="CHEBI:15377"/>
        <dbReference type="ChEBI" id="CHEBI:15378"/>
        <dbReference type="ChEBI" id="CHEBI:30616"/>
        <dbReference type="ChEBI" id="CHEBI:43474"/>
        <dbReference type="ChEBI" id="CHEBI:456216"/>
        <dbReference type="EC" id="3.6.4.13"/>
    </reaction>
</comment>
<dbReference type="InterPro" id="IPR001650">
    <property type="entry name" value="Helicase_C-like"/>
</dbReference>
<accession>A0A7V8FGI9</accession>
<keyword evidence="6 7" id="KW-0694">RNA-binding</keyword>
<dbReference type="NCBIfam" id="NF003390">
    <property type="entry name" value="PRK04537.1"/>
    <property type="match status" value="1"/>
</dbReference>
<sequence length="577" mass="63166">MSDKPLTDLTFSSFELHPALQAGLEGAGFTRCTPIQALTLPVALPGGDVAGQAQTGTGKTLAFLVAVVNRLLSRPALADRKPEDPRALILAPTRELAIQIHKDAVKFGSDLGLRFALVYGGVDYDKQREILQQGVDVIIATPGRLIDYVKQHKVVSLHACEVCVLDEADRMFDLGFIKDIRFLLRRMPERTTRQTLLFSATLSHRVLELAYEHMNEPQKLVVESESITAARVRQRIYFPADDEKIPLLLGLLSRSEGARTMVFVNTKVFVERVARSLEKAGYRVGVLSGDVPQKKRESLLNRFQKGQLEILVATDVAARGLHIDGIKYVYNYDLPFDAEDYVHRIGRTARLGEEGDAISFACERYAMGLPDIEAYIEQKIPSEPVTKELLTPLPRPERPAPAPGEEGEENESVGQIFREAREARAAEEERRGGGRSGGRSGSGGGRSGERRDGERSGERRPRGPRKPRVEGEQAIAAAPVEGAEAAVAQAPRPPRPPRAEGAVDGAAEGERKPRKRRRRRNGRPVEGAEGVQTAAGNGASPVTPVQVVSKPVRTAADTGDSFLTRIGRKIRRMLSGN</sequence>
<evidence type="ECO:0000259" key="12">
    <source>
        <dbReference type="PROSITE" id="PS51195"/>
    </source>
</evidence>
<evidence type="ECO:0000256" key="6">
    <source>
        <dbReference type="ARBA" id="ARBA00022884"/>
    </source>
</evidence>
<dbReference type="InterPro" id="IPR044742">
    <property type="entry name" value="DEAD/DEAH_RhlB"/>
</dbReference>
<dbReference type="InterPro" id="IPR011545">
    <property type="entry name" value="DEAD/DEAH_box_helicase_dom"/>
</dbReference>
<dbReference type="PANTHER" id="PTHR47959">
    <property type="entry name" value="ATP-DEPENDENT RNA HELICASE RHLE-RELATED"/>
    <property type="match status" value="1"/>
</dbReference>
<dbReference type="GO" id="GO:0003723">
    <property type="term" value="F:RNA binding"/>
    <property type="evidence" value="ECO:0007669"/>
    <property type="project" value="UniProtKB-UniRule"/>
</dbReference>
<dbReference type="GO" id="GO:0005524">
    <property type="term" value="F:ATP binding"/>
    <property type="evidence" value="ECO:0007669"/>
    <property type="project" value="UniProtKB-UniRule"/>
</dbReference>
<feature type="compositionally biased region" description="Basic residues" evidence="9">
    <location>
        <begin position="512"/>
        <end position="522"/>
    </location>
</feature>
<dbReference type="PROSITE" id="PS51195">
    <property type="entry name" value="Q_MOTIF"/>
    <property type="match status" value="1"/>
</dbReference>
<comment type="subunit">
    <text evidence="7">Component of the RNA degradosome, which is a multiprotein complex involved in RNA processing and mRNA degradation.</text>
</comment>
<name>A0A7V8FGI9_STEMA</name>
<dbReference type="EMBL" id="WNDS01000003">
    <property type="protein sequence ID" value="KAF1015074.1"/>
    <property type="molecule type" value="Genomic_DNA"/>
</dbReference>
<comment type="subcellular location">
    <subcellularLocation>
        <location evidence="7">Cytoplasm</location>
    </subcellularLocation>
</comment>
<dbReference type="InterPro" id="IPR014014">
    <property type="entry name" value="RNA_helicase_DEAD_Q_motif"/>
</dbReference>
<evidence type="ECO:0000256" key="5">
    <source>
        <dbReference type="ARBA" id="ARBA00022840"/>
    </source>
</evidence>
<feature type="short sequence motif" description="Q motif" evidence="8">
    <location>
        <begin position="9"/>
        <end position="37"/>
    </location>
</feature>
<evidence type="ECO:0000259" key="10">
    <source>
        <dbReference type="PROSITE" id="PS51192"/>
    </source>
</evidence>
<dbReference type="GO" id="GO:0003724">
    <property type="term" value="F:RNA helicase activity"/>
    <property type="evidence" value="ECO:0007669"/>
    <property type="project" value="UniProtKB-UniRule"/>
</dbReference>
<evidence type="ECO:0000256" key="9">
    <source>
        <dbReference type="SAM" id="MobiDB-lite"/>
    </source>
</evidence>
<evidence type="ECO:0000256" key="2">
    <source>
        <dbReference type="ARBA" id="ARBA00022741"/>
    </source>
</evidence>
<comment type="similarity">
    <text evidence="7">Belongs to the DEAD box helicase family. RhlB subfamily.</text>
</comment>
<evidence type="ECO:0000256" key="8">
    <source>
        <dbReference type="PROSITE-ProRule" id="PRU00552"/>
    </source>
</evidence>
<dbReference type="PROSITE" id="PS00039">
    <property type="entry name" value="DEAD_ATP_HELICASE"/>
    <property type="match status" value="1"/>
</dbReference>
<dbReference type="SUPFAM" id="SSF52540">
    <property type="entry name" value="P-loop containing nucleoside triphosphate hydrolases"/>
    <property type="match status" value="1"/>
</dbReference>
<dbReference type="InterPro" id="IPR050079">
    <property type="entry name" value="DEAD_box_RNA_helicase"/>
</dbReference>
<dbReference type="InterPro" id="IPR022077">
    <property type="entry name" value="RhlB"/>
</dbReference>
<reference evidence="14" key="1">
    <citation type="journal article" date="2020" name="MBio">
        <title>Horizontal gene transfer to a defensive symbiont with a reduced genome amongst a multipartite beetle microbiome.</title>
        <authorList>
            <person name="Waterworth S.C."/>
            <person name="Florez L.V."/>
            <person name="Rees E.R."/>
            <person name="Hertweck C."/>
            <person name="Kaltenpoth M."/>
            <person name="Kwan J.C."/>
        </authorList>
    </citation>
    <scope>NUCLEOTIDE SEQUENCE [LARGE SCALE GENOMIC DNA]</scope>
</reference>
<feature type="compositionally biased region" description="Basic and acidic residues" evidence="9">
    <location>
        <begin position="447"/>
        <end position="471"/>
    </location>
</feature>
<dbReference type="HAMAP" id="MF_00661">
    <property type="entry name" value="DEAD_helicase_RhlB"/>
    <property type="match status" value="1"/>
</dbReference>
<dbReference type="InterPro" id="IPR027417">
    <property type="entry name" value="P-loop_NTPase"/>
</dbReference>
<dbReference type="Gene3D" id="3.40.50.300">
    <property type="entry name" value="P-loop containing nucleotide triphosphate hydrolases"/>
    <property type="match status" value="2"/>
</dbReference>